<dbReference type="InterPro" id="IPR052585">
    <property type="entry name" value="Lipid_raft_assoc_Zn_ADH"/>
</dbReference>
<gene>
    <name evidence="4" type="ORF">QQX02_00565</name>
</gene>
<feature type="domain" description="Enoyl reductase (ER)" evidence="3">
    <location>
        <begin position="9"/>
        <end position="327"/>
    </location>
</feature>
<dbReference type="SUPFAM" id="SSF50129">
    <property type="entry name" value="GroES-like"/>
    <property type="match status" value="1"/>
</dbReference>
<dbReference type="Pfam" id="PF13602">
    <property type="entry name" value="ADH_zinc_N_2"/>
    <property type="match status" value="1"/>
</dbReference>
<keyword evidence="1" id="KW-0479">Metal-binding</keyword>
<dbReference type="InterPro" id="IPR011032">
    <property type="entry name" value="GroES-like_sf"/>
</dbReference>
<evidence type="ECO:0000256" key="2">
    <source>
        <dbReference type="SAM" id="MobiDB-lite"/>
    </source>
</evidence>
<evidence type="ECO:0000259" key="3">
    <source>
        <dbReference type="SMART" id="SM00829"/>
    </source>
</evidence>
<dbReference type="NCBIfam" id="TIGR02817">
    <property type="entry name" value="adh_fam_1"/>
    <property type="match status" value="1"/>
</dbReference>
<keyword evidence="1" id="KW-0560">Oxidoreductase</keyword>
<dbReference type="CDD" id="cd08252">
    <property type="entry name" value="AL_MDR"/>
    <property type="match status" value="1"/>
</dbReference>
<organism evidence="4 5">
    <name type="scientific">Demequina muriae</name>
    <dbReference type="NCBI Taxonomy" id="3051664"/>
    <lineage>
        <taxon>Bacteria</taxon>
        <taxon>Bacillati</taxon>
        <taxon>Actinomycetota</taxon>
        <taxon>Actinomycetes</taxon>
        <taxon>Micrococcales</taxon>
        <taxon>Demequinaceae</taxon>
        <taxon>Demequina</taxon>
    </lineage>
</organism>
<dbReference type="Gene3D" id="3.40.50.720">
    <property type="entry name" value="NAD(P)-binding Rossmann-like Domain"/>
    <property type="match status" value="1"/>
</dbReference>
<dbReference type="Gene3D" id="3.90.180.10">
    <property type="entry name" value="Medium-chain alcohol dehydrogenases, catalytic domain"/>
    <property type="match status" value="1"/>
</dbReference>
<dbReference type="InterPro" id="IPR036291">
    <property type="entry name" value="NAD(P)-bd_dom_sf"/>
</dbReference>
<dbReference type="SMART" id="SM00829">
    <property type="entry name" value="PKS_ER"/>
    <property type="match status" value="1"/>
</dbReference>
<dbReference type="EMBL" id="JAUHQA010000001">
    <property type="protein sequence ID" value="MDN4479413.1"/>
    <property type="molecule type" value="Genomic_DNA"/>
</dbReference>
<feature type="region of interest" description="Disordered" evidence="2">
    <location>
        <begin position="1"/>
        <end position="30"/>
    </location>
</feature>
<keyword evidence="1" id="KW-0862">Zinc</keyword>
<reference evidence="4" key="1">
    <citation type="submission" date="2023-06" db="EMBL/GenBank/DDBJ databases">
        <title>Egi l300058.</title>
        <authorList>
            <person name="Gao L."/>
            <person name="Fang B.-Z."/>
            <person name="Li W.-J."/>
        </authorList>
    </citation>
    <scope>NUCLEOTIDE SEQUENCE</scope>
    <source>
        <strain evidence="4">EGI L300058</strain>
    </source>
</reference>
<accession>A0ABT8GDA4</accession>
<dbReference type="InterPro" id="IPR014182">
    <property type="entry name" value="ADH_Zn_typ-1"/>
</dbReference>
<dbReference type="InterPro" id="IPR013154">
    <property type="entry name" value="ADH-like_N"/>
</dbReference>
<evidence type="ECO:0000313" key="4">
    <source>
        <dbReference type="EMBL" id="MDN4479413.1"/>
    </source>
</evidence>
<dbReference type="SUPFAM" id="SSF51735">
    <property type="entry name" value="NAD(P)-binding Rossmann-fold domains"/>
    <property type="match status" value="1"/>
</dbReference>
<sequence>MHAIVSDEGLPLDDPRALHDADVPEPEPGPLDVLVRVEAVSVNPVDVKKRRSHKAGRGPLIAGYDGAGVVIGTGSDVHGLKEGDEVWWSGDATRPGSNAERQAVDHRIVARKPESATFADAASLPLTALTAWESLFDHLRLNREDHGTMVIVGGAGGVGSILTQLAKRLTALRVIATASRHESEAWALRMGADAVADHRSLVSAVTDLAPDGVDYIFSSYTRGNVEAFAKVLKPFGHVVSIDGTDESLLPLFAKSASMHWEYMFTRSRYGTWDIAEQSRILSAVADLVDRGEVMPTATHYIDDFNADGMREAHRLVESQAMIGKVVVHR</sequence>
<dbReference type="PANTHER" id="PTHR43482">
    <property type="entry name" value="PROTEIN AST1-RELATED"/>
    <property type="match status" value="1"/>
</dbReference>
<comment type="similarity">
    <text evidence="1">Belongs to the zinc-containing alcohol dehydrogenase family. Quinone oxidoreductase subfamily.</text>
</comment>
<dbReference type="Pfam" id="PF08240">
    <property type="entry name" value="ADH_N"/>
    <property type="match status" value="1"/>
</dbReference>
<keyword evidence="5" id="KW-1185">Reference proteome</keyword>
<protein>
    <recommendedName>
        <fullName evidence="1">Zinc-type alcohol dehydrogenase-like protein</fullName>
    </recommendedName>
</protein>
<feature type="compositionally biased region" description="Basic and acidic residues" evidence="2">
    <location>
        <begin position="13"/>
        <end position="22"/>
    </location>
</feature>
<evidence type="ECO:0000313" key="5">
    <source>
        <dbReference type="Proteomes" id="UP001172708"/>
    </source>
</evidence>
<name>A0ABT8GDA4_9MICO</name>
<dbReference type="Proteomes" id="UP001172708">
    <property type="component" value="Unassembled WGS sequence"/>
</dbReference>
<comment type="caution">
    <text evidence="4">The sequence shown here is derived from an EMBL/GenBank/DDBJ whole genome shotgun (WGS) entry which is preliminary data.</text>
</comment>
<dbReference type="RefSeq" id="WP_301140546.1">
    <property type="nucleotide sequence ID" value="NZ_JAUHQA010000001.1"/>
</dbReference>
<evidence type="ECO:0000256" key="1">
    <source>
        <dbReference type="RuleBase" id="RU364000"/>
    </source>
</evidence>
<proteinExistence type="inferred from homology"/>
<dbReference type="PANTHER" id="PTHR43482:SF1">
    <property type="entry name" value="PROTEIN AST1-RELATED"/>
    <property type="match status" value="1"/>
</dbReference>
<dbReference type="InterPro" id="IPR020843">
    <property type="entry name" value="ER"/>
</dbReference>